<feature type="region of interest" description="Disordered" evidence="1">
    <location>
        <begin position="13"/>
        <end position="40"/>
    </location>
</feature>
<dbReference type="AlphaFoldDB" id="A0A0A9CW91"/>
<reference evidence="2" key="2">
    <citation type="journal article" date="2015" name="Data Brief">
        <title>Shoot transcriptome of the giant reed, Arundo donax.</title>
        <authorList>
            <person name="Barrero R.A."/>
            <person name="Guerrero F.D."/>
            <person name="Moolhuijzen P."/>
            <person name="Goolsby J.A."/>
            <person name="Tidwell J."/>
            <person name="Bellgard S.E."/>
            <person name="Bellgard M.I."/>
        </authorList>
    </citation>
    <scope>NUCLEOTIDE SEQUENCE</scope>
    <source>
        <tissue evidence="2">Shoot tissue taken approximately 20 cm above the soil surface</tissue>
    </source>
</reference>
<feature type="compositionally biased region" description="Polar residues" evidence="1">
    <location>
        <begin position="56"/>
        <end position="65"/>
    </location>
</feature>
<name>A0A0A9CW91_ARUDO</name>
<evidence type="ECO:0000313" key="2">
    <source>
        <dbReference type="EMBL" id="JAD78693.1"/>
    </source>
</evidence>
<feature type="region of interest" description="Disordered" evidence="1">
    <location>
        <begin position="53"/>
        <end position="79"/>
    </location>
</feature>
<proteinExistence type="predicted"/>
<organism evidence="2">
    <name type="scientific">Arundo donax</name>
    <name type="common">Giant reed</name>
    <name type="synonym">Donax arundinaceus</name>
    <dbReference type="NCBI Taxonomy" id="35708"/>
    <lineage>
        <taxon>Eukaryota</taxon>
        <taxon>Viridiplantae</taxon>
        <taxon>Streptophyta</taxon>
        <taxon>Embryophyta</taxon>
        <taxon>Tracheophyta</taxon>
        <taxon>Spermatophyta</taxon>
        <taxon>Magnoliopsida</taxon>
        <taxon>Liliopsida</taxon>
        <taxon>Poales</taxon>
        <taxon>Poaceae</taxon>
        <taxon>PACMAD clade</taxon>
        <taxon>Arundinoideae</taxon>
        <taxon>Arundineae</taxon>
        <taxon>Arundo</taxon>
    </lineage>
</organism>
<evidence type="ECO:0000256" key="1">
    <source>
        <dbReference type="SAM" id="MobiDB-lite"/>
    </source>
</evidence>
<accession>A0A0A9CW91</accession>
<dbReference type="EMBL" id="GBRH01219202">
    <property type="protein sequence ID" value="JAD78693.1"/>
    <property type="molecule type" value="Transcribed_RNA"/>
</dbReference>
<reference evidence="2" key="1">
    <citation type="submission" date="2014-09" db="EMBL/GenBank/DDBJ databases">
        <authorList>
            <person name="Magalhaes I.L.F."/>
            <person name="Oliveira U."/>
            <person name="Santos F.R."/>
            <person name="Vidigal T.H.D.A."/>
            <person name="Brescovit A.D."/>
            <person name="Santos A.J."/>
        </authorList>
    </citation>
    <scope>NUCLEOTIDE SEQUENCE</scope>
    <source>
        <tissue evidence="2">Shoot tissue taken approximately 20 cm above the soil surface</tissue>
    </source>
</reference>
<sequence>MPLLLIYPLLRCTDPAGHKSSPTPPPPVRHRWRPQDPTPPLLPFVAALLQERQRPWLTSKTTPDPASSIGAPRPYSAAA</sequence>
<protein>
    <submittedName>
        <fullName evidence="2">Uncharacterized protein</fullName>
    </submittedName>
</protein>